<reference evidence="1" key="1">
    <citation type="submission" date="2012-05" db="EMBL/GenBank/DDBJ databases">
        <authorList>
            <person name="Krishnakumar V."/>
            <person name="Cheung F."/>
            <person name="Xiao Y."/>
            <person name="Chan A."/>
            <person name="Moskal W.A."/>
            <person name="Town C.D."/>
        </authorList>
    </citation>
    <scope>NUCLEOTIDE SEQUENCE</scope>
</reference>
<organism evidence="1">
    <name type="scientific">Medicago truncatula</name>
    <name type="common">Barrel medic</name>
    <name type="synonym">Medicago tribuloides</name>
    <dbReference type="NCBI Taxonomy" id="3880"/>
    <lineage>
        <taxon>Eukaryota</taxon>
        <taxon>Viridiplantae</taxon>
        <taxon>Streptophyta</taxon>
        <taxon>Embryophyta</taxon>
        <taxon>Tracheophyta</taxon>
        <taxon>Spermatophyta</taxon>
        <taxon>Magnoliopsida</taxon>
        <taxon>eudicotyledons</taxon>
        <taxon>Gunneridae</taxon>
        <taxon>Pentapetalae</taxon>
        <taxon>rosids</taxon>
        <taxon>fabids</taxon>
        <taxon>Fabales</taxon>
        <taxon>Fabaceae</taxon>
        <taxon>Papilionoideae</taxon>
        <taxon>50 kb inversion clade</taxon>
        <taxon>NPAAA clade</taxon>
        <taxon>Hologalegina</taxon>
        <taxon>IRL clade</taxon>
        <taxon>Trifolieae</taxon>
        <taxon>Medicago</taxon>
    </lineage>
</organism>
<name>I3S0L2_MEDTR</name>
<accession>I3S0L2</accession>
<dbReference type="AlphaFoldDB" id="I3S0L2"/>
<dbReference type="EMBL" id="BT134009">
    <property type="protein sequence ID" value="AFK33804.1"/>
    <property type="molecule type" value="mRNA"/>
</dbReference>
<evidence type="ECO:0000313" key="1">
    <source>
        <dbReference type="EMBL" id="AFK33804.1"/>
    </source>
</evidence>
<protein>
    <submittedName>
        <fullName evidence="1">Uncharacterized protein</fullName>
    </submittedName>
</protein>
<sequence length="69" mass="7987">MILCKKRWQPKRKKKGLTRLSLIKRRRVNTTLQLLPGTNWGWVDTTPRELVGLLKIGHSSGCESLGMHY</sequence>
<proteinExistence type="evidence at transcript level"/>